<feature type="compositionally biased region" description="Basic and acidic residues" evidence="1">
    <location>
        <begin position="1"/>
        <end position="19"/>
    </location>
</feature>
<keyword evidence="3" id="KW-1185">Reference proteome</keyword>
<gene>
    <name evidence="2" type="ORF">OPDIPICF_03470</name>
</gene>
<accession>A0A5S9R1G8</accession>
<evidence type="ECO:0000313" key="3">
    <source>
        <dbReference type="Proteomes" id="UP000441399"/>
    </source>
</evidence>
<name>A0A5S9R1G8_9GAMM</name>
<reference evidence="2 3" key="1">
    <citation type="submission" date="2019-11" db="EMBL/GenBank/DDBJ databases">
        <authorList>
            <person name="Holert J."/>
        </authorList>
    </citation>
    <scope>NUCLEOTIDE SEQUENCE [LARGE SCALE GENOMIC DNA]</scope>
    <source>
        <strain evidence="2">SB11_3</strain>
    </source>
</reference>
<evidence type="ECO:0000256" key="1">
    <source>
        <dbReference type="SAM" id="MobiDB-lite"/>
    </source>
</evidence>
<feature type="region of interest" description="Disordered" evidence="1">
    <location>
        <begin position="1"/>
        <end position="44"/>
    </location>
</feature>
<organism evidence="2 3">
    <name type="scientific">BD1-7 clade bacterium</name>
    <dbReference type="NCBI Taxonomy" id="2029982"/>
    <lineage>
        <taxon>Bacteria</taxon>
        <taxon>Pseudomonadati</taxon>
        <taxon>Pseudomonadota</taxon>
        <taxon>Gammaproteobacteria</taxon>
        <taxon>Cellvibrionales</taxon>
        <taxon>Spongiibacteraceae</taxon>
        <taxon>BD1-7 clade</taxon>
    </lineage>
</organism>
<protein>
    <submittedName>
        <fullName evidence="2">Uncharacterized protein</fullName>
    </submittedName>
</protein>
<feature type="compositionally biased region" description="Polar residues" evidence="1">
    <location>
        <begin position="20"/>
        <end position="34"/>
    </location>
</feature>
<evidence type="ECO:0000313" key="2">
    <source>
        <dbReference type="EMBL" id="CAA0125580.1"/>
    </source>
</evidence>
<sequence>MPYHPPKTDREPNPEDKETYTANSACRHMNQTNSERLDTPNFET</sequence>
<dbReference type="AlphaFoldDB" id="A0A5S9R1G8"/>
<dbReference type="Proteomes" id="UP000441399">
    <property type="component" value="Unassembled WGS sequence"/>
</dbReference>
<dbReference type="EMBL" id="CACSIO010000062">
    <property type="protein sequence ID" value="CAA0125580.1"/>
    <property type="molecule type" value="Genomic_DNA"/>
</dbReference>
<proteinExistence type="predicted"/>